<comment type="caution">
    <text evidence="1">The sequence shown here is derived from an EMBL/GenBank/DDBJ whole genome shotgun (WGS) entry which is preliminary data.</text>
</comment>
<protein>
    <submittedName>
        <fullName evidence="1">Uncharacterized protein</fullName>
    </submittedName>
</protein>
<keyword evidence="2" id="KW-1185">Reference proteome</keyword>
<reference evidence="1" key="1">
    <citation type="submission" date="2020-05" db="EMBL/GenBank/DDBJ databases">
        <title>Large-scale comparative analyses of tick genomes elucidate their genetic diversity and vector capacities.</title>
        <authorList>
            <person name="Jia N."/>
            <person name="Wang J."/>
            <person name="Shi W."/>
            <person name="Du L."/>
            <person name="Sun Y."/>
            <person name="Zhan W."/>
            <person name="Jiang J."/>
            <person name="Wang Q."/>
            <person name="Zhang B."/>
            <person name="Ji P."/>
            <person name="Sakyi L.B."/>
            <person name="Cui X."/>
            <person name="Yuan T."/>
            <person name="Jiang B."/>
            <person name="Yang W."/>
            <person name="Lam T.T.-Y."/>
            <person name="Chang Q."/>
            <person name="Ding S."/>
            <person name="Wang X."/>
            <person name="Zhu J."/>
            <person name="Ruan X."/>
            <person name="Zhao L."/>
            <person name="Wei J."/>
            <person name="Que T."/>
            <person name="Du C."/>
            <person name="Cheng J."/>
            <person name="Dai P."/>
            <person name="Han X."/>
            <person name="Huang E."/>
            <person name="Gao Y."/>
            <person name="Liu J."/>
            <person name="Shao H."/>
            <person name="Ye R."/>
            <person name="Li L."/>
            <person name="Wei W."/>
            <person name="Wang X."/>
            <person name="Wang C."/>
            <person name="Yang T."/>
            <person name="Huo Q."/>
            <person name="Li W."/>
            <person name="Guo W."/>
            <person name="Chen H."/>
            <person name="Zhou L."/>
            <person name="Ni X."/>
            <person name="Tian J."/>
            <person name="Zhou Y."/>
            <person name="Sheng Y."/>
            <person name="Liu T."/>
            <person name="Pan Y."/>
            <person name="Xia L."/>
            <person name="Li J."/>
            <person name="Zhao F."/>
            <person name="Cao W."/>
        </authorList>
    </citation>
    <scope>NUCLEOTIDE SEQUENCE</scope>
    <source>
        <strain evidence="1">Hyas-2018</strain>
    </source>
</reference>
<dbReference type="Proteomes" id="UP000821845">
    <property type="component" value="Chromosome 1"/>
</dbReference>
<evidence type="ECO:0000313" key="1">
    <source>
        <dbReference type="EMBL" id="KAH6948398.1"/>
    </source>
</evidence>
<proteinExistence type="predicted"/>
<evidence type="ECO:0000313" key="2">
    <source>
        <dbReference type="Proteomes" id="UP000821845"/>
    </source>
</evidence>
<sequence>METTGGIAAAEAGRRRREPSLPPSAPSLPGSTVSCAVNRGTAHTWPAAAARVDNAAPVEERASTPRTVQLDRVYVSATPWTMSVMPRLSRLLGRERKPVGSHKRRAAPNVRGREARSSQTGGGVLHPWRHARALPAVSSQVLPKPRRGNP</sequence>
<name>A0ACB7TN34_HYAAI</name>
<accession>A0ACB7TN34</accession>
<organism evidence="1 2">
    <name type="scientific">Hyalomma asiaticum</name>
    <name type="common">Tick</name>
    <dbReference type="NCBI Taxonomy" id="266040"/>
    <lineage>
        <taxon>Eukaryota</taxon>
        <taxon>Metazoa</taxon>
        <taxon>Ecdysozoa</taxon>
        <taxon>Arthropoda</taxon>
        <taxon>Chelicerata</taxon>
        <taxon>Arachnida</taxon>
        <taxon>Acari</taxon>
        <taxon>Parasitiformes</taxon>
        <taxon>Ixodida</taxon>
        <taxon>Ixodoidea</taxon>
        <taxon>Ixodidae</taxon>
        <taxon>Hyalomminae</taxon>
        <taxon>Hyalomma</taxon>
    </lineage>
</organism>
<dbReference type="EMBL" id="CM023481">
    <property type="protein sequence ID" value="KAH6948398.1"/>
    <property type="molecule type" value="Genomic_DNA"/>
</dbReference>
<gene>
    <name evidence="1" type="ORF">HPB50_024141</name>
</gene>